<keyword evidence="4" id="KW-0863">Zinc-finger</keyword>
<keyword evidence="3" id="KW-0677">Repeat</keyword>
<dbReference type="RefSeq" id="XP_023628894.1">
    <property type="nucleotide sequence ID" value="XM_023773126.1"/>
</dbReference>
<dbReference type="EMBL" id="FJUY01000012">
    <property type="protein sequence ID" value="CZT22005.1"/>
    <property type="molecule type" value="Genomic_DNA"/>
</dbReference>
<dbReference type="Proteomes" id="UP000225277">
    <property type="component" value="Unassembled WGS sequence"/>
</dbReference>
<dbReference type="GO" id="GO:0005634">
    <property type="term" value="C:nucleus"/>
    <property type="evidence" value="ECO:0007669"/>
    <property type="project" value="UniProtKB-SubCell"/>
</dbReference>
<evidence type="ECO:0000256" key="1">
    <source>
        <dbReference type="ARBA" id="ARBA00004123"/>
    </source>
</evidence>
<evidence type="ECO:0000313" key="10">
    <source>
        <dbReference type="Proteomes" id="UP000225277"/>
    </source>
</evidence>
<dbReference type="PANTHER" id="PTHR40626:SF18">
    <property type="entry name" value="NICOTINATE CATABOLISM CLUSTER-SPECIFIC TRANSCRIPTION FACTOR"/>
    <property type="match status" value="1"/>
</dbReference>
<name>A0A2D3V5P8_9PEZI</name>
<dbReference type="GO" id="GO:0000785">
    <property type="term" value="C:chromatin"/>
    <property type="evidence" value="ECO:0007669"/>
    <property type="project" value="TreeGrafter"/>
</dbReference>
<evidence type="ECO:0000256" key="2">
    <source>
        <dbReference type="ARBA" id="ARBA00022723"/>
    </source>
</evidence>
<dbReference type="STRING" id="112498.A0A2D3V5P8"/>
<dbReference type="InterPro" id="IPR051059">
    <property type="entry name" value="VerF-like"/>
</dbReference>
<evidence type="ECO:0000256" key="4">
    <source>
        <dbReference type="ARBA" id="ARBA00022771"/>
    </source>
</evidence>
<dbReference type="PANTHER" id="PTHR40626">
    <property type="entry name" value="MIP31509P"/>
    <property type="match status" value="1"/>
</dbReference>
<feature type="compositionally biased region" description="Low complexity" evidence="7">
    <location>
        <begin position="62"/>
        <end position="75"/>
    </location>
</feature>
<dbReference type="AlphaFoldDB" id="A0A2D3V5P8"/>
<evidence type="ECO:0000313" key="9">
    <source>
        <dbReference type="EMBL" id="CZT22005.1"/>
    </source>
</evidence>
<reference evidence="9 10" key="1">
    <citation type="submission" date="2016-03" db="EMBL/GenBank/DDBJ databases">
        <authorList>
            <person name="Ploux O."/>
        </authorList>
    </citation>
    <scope>NUCLEOTIDE SEQUENCE [LARGE SCALE GENOMIC DNA]</scope>
    <source>
        <strain evidence="9 10">URUG2</strain>
    </source>
</reference>
<organism evidence="9 10">
    <name type="scientific">Ramularia collo-cygni</name>
    <dbReference type="NCBI Taxonomy" id="112498"/>
    <lineage>
        <taxon>Eukaryota</taxon>
        <taxon>Fungi</taxon>
        <taxon>Dikarya</taxon>
        <taxon>Ascomycota</taxon>
        <taxon>Pezizomycotina</taxon>
        <taxon>Dothideomycetes</taxon>
        <taxon>Dothideomycetidae</taxon>
        <taxon>Mycosphaerellales</taxon>
        <taxon>Mycosphaerellaceae</taxon>
        <taxon>Ramularia</taxon>
    </lineage>
</organism>
<feature type="domain" description="Xylanolytic transcriptional activator regulatory" evidence="8">
    <location>
        <begin position="280"/>
        <end position="553"/>
    </location>
</feature>
<dbReference type="CDD" id="cd12148">
    <property type="entry name" value="fungal_TF_MHR"/>
    <property type="match status" value="1"/>
</dbReference>
<keyword evidence="10" id="KW-1185">Reference proteome</keyword>
<keyword evidence="6" id="KW-0539">Nucleus</keyword>
<dbReference type="GO" id="GO:0006351">
    <property type="term" value="P:DNA-templated transcription"/>
    <property type="evidence" value="ECO:0007669"/>
    <property type="project" value="InterPro"/>
</dbReference>
<evidence type="ECO:0000256" key="3">
    <source>
        <dbReference type="ARBA" id="ARBA00022737"/>
    </source>
</evidence>
<gene>
    <name evidence="9" type="ORF">RCC_07874</name>
</gene>
<evidence type="ECO:0000256" key="7">
    <source>
        <dbReference type="SAM" id="MobiDB-lite"/>
    </source>
</evidence>
<evidence type="ECO:0000256" key="6">
    <source>
        <dbReference type="ARBA" id="ARBA00023242"/>
    </source>
</evidence>
<feature type="region of interest" description="Disordered" evidence="7">
    <location>
        <begin position="172"/>
        <end position="192"/>
    </location>
</feature>
<dbReference type="GO" id="GO:0000978">
    <property type="term" value="F:RNA polymerase II cis-regulatory region sequence-specific DNA binding"/>
    <property type="evidence" value="ECO:0007669"/>
    <property type="project" value="InterPro"/>
</dbReference>
<dbReference type="OrthoDB" id="276546at2759"/>
<dbReference type="GO" id="GO:0008270">
    <property type="term" value="F:zinc ion binding"/>
    <property type="evidence" value="ECO:0007669"/>
    <property type="project" value="UniProtKB-KW"/>
</dbReference>
<feature type="region of interest" description="Disordered" evidence="7">
    <location>
        <begin position="1"/>
        <end position="75"/>
    </location>
</feature>
<protein>
    <submittedName>
        <fullName evidence="9">Related to C2H2 zinc finger protein</fullName>
    </submittedName>
</protein>
<comment type="subcellular location">
    <subcellularLocation>
        <location evidence="1">Nucleus</location>
    </subcellularLocation>
</comment>
<dbReference type="Pfam" id="PF04082">
    <property type="entry name" value="Fungal_trans"/>
    <property type="match status" value="1"/>
</dbReference>
<sequence length="787" mass="88427">MTRHRQKDAEGSELMTRKRAWKDPEGRIVKKRPFLDSTQDVPTTEVSQTNVVTVPLPPSPPGSASSNLAASPSQLFDPTQTYHDGFEQVDILQPCTFEATGGQDLFWESIPPLSDPGHSTGPLDDIFMPDTASSFNMPYTTMTNYNWLFDLSLDPEFHSDTSLGLNVVQNDQPRAPPQQGHSEQIAREKHQNAGAIGVSSTQGNGKEKLSCSSCYQSPRKVLQETPMCLLEPNKQLPTLCDLTRDRILKVIDLCRPTSPDGNTITSSHQLLTLASLQSYLDLFFTRFNTVYPLIHLSTFNPTSIEPILLLSAILLGATYADKEAHQLAVCIHDVLRPYIFSCPGFNARAELPILQAILLTECLGKSRAGQRQHDMSHLFHGLLINLIRRSECQTADPETVGKDLDGDIESHWRKWADLESKKRLAQICFIWDVQHAVLFSQSLCMSAFELRTALPCDQSVWEATSPLAWKVAWKTQKQTSLNLLAVLKSYLSPHREVTQRDLNAISRIVILHGLMSISWDMERRDQTSLGSLGNGIVSGSWRERMIQSYDLWKADFDRCMVDMKLQLPPTSKDPVPSEELSWRQGLATYEITSNAIYHAASLVLLSEILDLQIYGGARHILGRPVSRADYARSQKIVKRWATETPKRAIKATWHSACLLRDFSESKEEPFISVDVFHHPWTIFLASLTLWAFYQARPADSTDNDDEMIWDAKKHMKELLDGIVGLDCHGQELLVVPMIHRGSNCTAGLTATVVGHLSKIRWAVVHDGMMVLKGLVPWRLICEDDGRK</sequence>
<dbReference type="GO" id="GO:0000981">
    <property type="term" value="F:DNA-binding transcription factor activity, RNA polymerase II-specific"/>
    <property type="evidence" value="ECO:0007669"/>
    <property type="project" value="InterPro"/>
</dbReference>
<proteinExistence type="predicted"/>
<dbReference type="InterPro" id="IPR007219">
    <property type="entry name" value="XnlR_reg_dom"/>
</dbReference>
<evidence type="ECO:0000256" key="5">
    <source>
        <dbReference type="ARBA" id="ARBA00022833"/>
    </source>
</evidence>
<keyword evidence="5" id="KW-0862">Zinc</keyword>
<accession>A0A2D3V5P8</accession>
<feature type="compositionally biased region" description="Polar residues" evidence="7">
    <location>
        <begin position="36"/>
        <end position="52"/>
    </location>
</feature>
<dbReference type="GeneID" id="35602981"/>
<keyword evidence="2" id="KW-0479">Metal-binding</keyword>
<evidence type="ECO:0000259" key="8">
    <source>
        <dbReference type="Pfam" id="PF04082"/>
    </source>
</evidence>